<dbReference type="HOGENOM" id="CLU_066049_0_0_1"/>
<dbReference type="SUPFAM" id="SSF53474">
    <property type="entry name" value="alpha/beta-Hydrolases"/>
    <property type="match status" value="1"/>
</dbReference>
<dbReference type="EMBL" id="AHHD01000518">
    <property type="protein sequence ID" value="EKG10386.1"/>
    <property type="molecule type" value="Genomic_DNA"/>
</dbReference>
<dbReference type="STRING" id="1126212.K2QKJ9"/>
<dbReference type="OrthoDB" id="10253869at2759"/>
<dbReference type="Gene3D" id="3.40.50.1820">
    <property type="entry name" value="alpha/beta hydrolase"/>
    <property type="match status" value="1"/>
</dbReference>
<comment type="caution">
    <text evidence="2">The sequence shown here is derived from an EMBL/GenBank/DDBJ whole genome shotgun (WGS) entry which is preliminary data.</text>
</comment>
<protein>
    <submittedName>
        <fullName evidence="2">Thioesterase</fullName>
    </submittedName>
</protein>
<organism evidence="2 3">
    <name type="scientific">Macrophomina phaseolina (strain MS6)</name>
    <name type="common">Charcoal rot fungus</name>
    <dbReference type="NCBI Taxonomy" id="1126212"/>
    <lineage>
        <taxon>Eukaryota</taxon>
        <taxon>Fungi</taxon>
        <taxon>Dikarya</taxon>
        <taxon>Ascomycota</taxon>
        <taxon>Pezizomycotina</taxon>
        <taxon>Dothideomycetes</taxon>
        <taxon>Dothideomycetes incertae sedis</taxon>
        <taxon>Botryosphaeriales</taxon>
        <taxon>Botryosphaeriaceae</taxon>
        <taxon>Macrophomina</taxon>
    </lineage>
</organism>
<dbReference type="eggNOG" id="ENOG502S3GI">
    <property type="taxonomic scope" value="Eukaryota"/>
</dbReference>
<accession>K2QKJ9</accession>
<reference evidence="2 3" key="1">
    <citation type="journal article" date="2012" name="BMC Genomics">
        <title>Tools to kill: Genome of one of the most destructive plant pathogenic fungi Macrophomina phaseolina.</title>
        <authorList>
            <person name="Islam M.S."/>
            <person name="Haque M.S."/>
            <person name="Islam M.M."/>
            <person name="Emdad E.M."/>
            <person name="Halim A."/>
            <person name="Hossen Q.M.M."/>
            <person name="Hossain M.Z."/>
            <person name="Ahmed B."/>
            <person name="Rahim S."/>
            <person name="Rahman M.S."/>
            <person name="Alam M.M."/>
            <person name="Hou S."/>
            <person name="Wan X."/>
            <person name="Saito J.A."/>
            <person name="Alam M."/>
        </authorList>
    </citation>
    <scope>NUCLEOTIDE SEQUENCE [LARGE SCALE GENOMIC DNA]</scope>
    <source>
        <strain evidence="2 3">MS6</strain>
    </source>
</reference>
<evidence type="ECO:0000259" key="1">
    <source>
        <dbReference type="Pfam" id="PF00975"/>
    </source>
</evidence>
<dbReference type="AlphaFoldDB" id="K2QKJ9"/>
<gene>
    <name evidence="2" type="ORF">MPH_12485</name>
</gene>
<dbReference type="InParanoid" id="K2QKJ9"/>
<name>K2QKJ9_MACPH</name>
<dbReference type="Proteomes" id="UP000007129">
    <property type="component" value="Unassembled WGS sequence"/>
</dbReference>
<dbReference type="InterPro" id="IPR029058">
    <property type="entry name" value="AB_hydrolase_fold"/>
</dbReference>
<evidence type="ECO:0000313" key="3">
    <source>
        <dbReference type="Proteomes" id="UP000007129"/>
    </source>
</evidence>
<dbReference type="Pfam" id="PF00975">
    <property type="entry name" value="Thioesterase"/>
    <property type="match status" value="1"/>
</dbReference>
<proteinExistence type="predicted"/>
<dbReference type="VEuPathDB" id="FungiDB:MPH_12485"/>
<dbReference type="InterPro" id="IPR001031">
    <property type="entry name" value="Thioesterase"/>
</dbReference>
<sequence>MHDKNPTQIQFAPRSQRPLATPLVLVHDGGGTTFGYFSLGNLHRDVWAIHNPHFFTAEPWEGGMDEMARHYIGLIENAGISGPIFLGGWSLGGFLSLAMARMLAAKPSSSRISVAGLLIIDSPFHIPWSAFPAPVSAASLPGLPDLVRKSLDNCDGLLASWQLPEWDGDAGRGRELRCAAAAATIPPASVLYTPLRRERTLVAVQPFPAGAAPLRQDGVAPPPGVLLRCVERVPSEEPRGPPCRVDYFRDELLLGWDGRHPEFIKAVFDVDSHHYNIFDFKKVKQVTAQLNEALTILECASAAGPRAGY</sequence>
<evidence type="ECO:0000313" key="2">
    <source>
        <dbReference type="EMBL" id="EKG10386.1"/>
    </source>
</evidence>
<feature type="domain" description="Thioesterase" evidence="1">
    <location>
        <begin position="22"/>
        <end position="123"/>
    </location>
</feature>